<name>A0A1X7UQG2_AMPQE</name>
<evidence type="ECO:0000313" key="1">
    <source>
        <dbReference type="EnsemblMetazoa" id="Aqu2.1.29637_001"/>
    </source>
</evidence>
<accession>A0A1X7UQG2</accession>
<protein>
    <submittedName>
        <fullName evidence="1">Uncharacterized protein</fullName>
    </submittedName>
</protein>
<dbReference type="EnsemblMetazoa" id="Aqu2.1.29637_001">
    <property type="protein sequence ID" value="Aqu2.1.29637_001"/>
    <property type="gene ID" value="Aqu2.1.29637"/>
</dbReference>
<dbReference type="InParanoid" id="A0A1X7UQG2"/>
<organism evidence="1">
    <name type="scientific">Amphimedon queenslandica</name>
    <name type="common">Sponge</name>
    <dbReference type="NCBI Taxonomy" id="400682"/>
    <lineage>
        <taxon>Eukaryota</taxon>
        <taxon>Metazoa</taxon>
        <taxon>Porifera</taxon>
        <taxon>Demospongiae</taxon>
        <taxon>Heteroscleromorpha</taxon>
        <taxon>Haplosclerida</taxon>
        <taxon>Niphatidae</taxon>
        <taxon>Amphimedon</taxon>
    </lineage>
</organism>
<reference evidence="1" key="1">
    <citation type="submission" date="2017-05" db="UniProtKB">
        <authorList>
            <consortium name="EnsemblMetazoa"/>
        </authorList>
    </citation>
    <scope>IDENTIFICATION</scope>
</reference>
<dbReference type="AlphaFoldDB" id="A0A1X7UQG2"/>
<sequence>MSYETLSMLVKQLRPYIFKRDTQLKTAVTVKECPAITVWRLAKNVEYRTLSALIRVGI</sequence>
<proteinExistence type="predicted"/>